<organism evidence="2 3">
    <name type="scientific">Natrinema salifodinae</name>
    <dbReference type="NCBI Taxonomy" id="1202768"/>
    <lineage>
        <taxon>Archaea</taxon>
        <taxon>Methanobacteriati</taxon>
        <taxon>Methanobacteriota</taxon>
        <taxon>Stenosarchaea group</taxon>
        <taxon>Halobacteria</taxon>
        <taxon>Halobacteriales</taxon>
        <taxon>Natrialbaceae</taxon>
        <taxon>Natrinema</taxon>
    </lineage>
</organism>
<keyword evidence="3" id="KW-1185">Reference proteome</keyword>
<accession>A0A1I0MM09</accession>
<feature type="transmembrane region" description="Helical" evidence="1">
    <location>
        <begin position="174"/>
        <end position="199"/>
    </location>
</feature>
<dbReference type="EMBL" id="FOIS01000001">
    <property type="protein sequence ID" value="SEV88622.1"/>
    <property type="molecule type" value="Genomic_DNA"/>
</dbReference>
<gene>
    <name evidence="2" type="ORF">SAMN05216285_1064</name>
</gene>
<keyword evidence="1" id="KW-0472">Membrane</keyword>
<evidence type="ECO:0000313" key="2">
    <source>
        <dbReference type="EMBL" id="SEV88622.1"/>
    </source>
</evidence>
<dbReference type="AlphaFoldDB" id="A0A1I0MM09"/>
<sequence length="248" mass="26050">MAAGAIKQSREAVARAVRENAFHNERGGTETGHDMSVIRQPTVLGRSTRRRVVGITAAVSAAAVETVAVGCWFGLVVGSRSTSTALAGLGVLFCGALLRTGLFGATVSELDDLLQPRRLGAALALTTGWIVWLLVAELIGAAAGVVVATGVLASILTAQFVLERRVFRLHASNRVTFTPVIPGLLMAVGAATLLASAWFTDWGLSAPPLSLGLTTVAIRVEAVQIGVLVFGLFAFLAHQRRFQRILDP</sequence>
<keyword evidence="1" id="KW-0812">Transmembrane</keyword>
<keyword evidence="1" id="KW-1133">Transmembrane helix</keyword>
<feature type="transmembrane region" description="Helical" evidence="1">
    <location>
        <begin position="52"/>
        <end position="75"/>
    </location>
</feature>
<feature type="transmembrane region" description="Helical" evidence="1">
    <location>
        <begin position="87"/>
        <end position="107"/>
    </location>
</feature>
<evidence type="ECO:0000313" key="3">
    <source>
        <dbReference type="Proteomes" id="UP000183275"/>
    </source>
</evidence>
<feature type="transmembrane region" description="Helical" evidence="1">
    <location>
        <begin position="119"/>
        <end position="135"/>
    </location>
</feature>
<feature type="transmembrane region" description="Helical" evidence="1">
    <location>
        <begin position="141"/>
        <end position="162"/>
    </location>
</feature>
<proteinExistence type="predicted"/>
<evidence type="ECO:0000256" key="1">
    <source>
        <dbReference type="SAM" id="Phobius"/>
    </source>
</evidence>
<dbReference type="eggNOG" id="arCOG10747">
    <property type="taxonomic scope" value="Archaea"/>
</dbReference>
<dbReference type="Proteomes" id="UP000183275">
    <property type="component" value="Unassembled WGS sequence"/>
</dbReference>
<feature type="transmembrane region" description="Helical" evidence="1">
    <location>
        <begin position="211"/>
        <end position="236"/>
    </location>
</feature>
<protein>
    <submittedName>
        <fullName evidence="2">Uncharacterized protein</fullName>
    </submittedName>
</protein>
<name>A0A1I0MM09_9EURY</name>
<reference evidence="3" key="1">
    <citation type="submission" date="2016-10" db="EMBL/GenBank/DDBJ databases">
        <authorList>
            <person name="Varghese N."/>
        </authorList>
    </citation>
    <scope>NUCLEOTIDE SEQUENCE [LARGE SCALE GENOMIC DNA]</scope>
    <source>
        <strain evidence="3">CGMCC 1.12284</strain>
    </source>
</reference>